<dbReference type="GO" id="GO:0140359">
    <property type="term" value="F:ABC-type transporter activity"/>
    <property type="evidence" value="ECO:0007669"/>
    <property type="project" value="InterPro"/>
</dbReference>
<comment type="similarity">
    <text evidence="2 9">Belongs to the ABC-2 integral membrane protein family.</text>
</comment>
<feature type="transmembrane region" description="Helical" evidence="9">
    <location>
        <begin position="235"/>
        <end position="255"/>
    </location>
</feature>
<dbReference type="PRINTS" id="PR00164">
    <property type="entry name" value="ABC2TRNSPORT"/>
</dbReference>
<reference evidence="11 12" key="1">
    <citation type="submission" date="2016-10" db="EMBL/GenBank/DDBJ databases">
        <authorList>
            <person name="de Groot N.N."/>
        </authorList>
    </citation>
    <scope>NUCLEOTIDE SEQUENCE [LARGE SCALE GENOMIC DNA]</scope>
    <source>
        <strain evidence="11 12">DSM 3217</strain>
    </source>
</reference>
<evidence type="ECO:0000256" key="2">
    <source>
        <dbReference type="ARBA" id="ARBA00007783"/>
    </source>
</evidence>
<keyword evidence="8 9" id="KW-0472">Membrane</keyword>
<evidence type="ECO:0000256" key="1">
    <source>
        <dbReference type="ARBA" id="ARBA00004429"/>
    </source>
</evidence>
<dbReference type="PIRSF" id="PIRSF006648">
    <property type="entry name" value="DrrB"/>
    <property type="match status" value="1"/>
</dbReference>
<gene>
    <name evidence="11" type="ORF">SAMN02910417_02256</name>
</gene>
<evidence type="ECO:0000256" key="6">
    <source>
        <dbReference type="ARBA" id="ARBA00022692"/>
    </source>
</evidence>
<keyword evidence="3 9" id="KW-0813">Transport</keyword>
<dbReference type="PANTHER" id="PTHR30413">
    <property type="entry name" value="INNER MEMBRANE TRANSPORT PERMEASE"/>
    <property type="match status" value="1"/>
</dbReference>
<name>A0A1G6CBB6_EUBOX</name>
<dbReference type="EMBL" id="FMXR01000017">
    <property type="protein sequence ID" value="SDB30153.1"/>
    <property type="molecule type" value="Genomic_DNA"/>
</dbReference>
<keyword evidence="12" id="KW-1185">Reference proteome</keyword>
<feature type="domain" description="ABC transmembrane type-2" evidence="10">
    <location>
        <begin position="40"/>
        <end position="258"/>
    </location>
</feature>
<protein>
    <recommendedName>
        <fullName evidence="9">Transport permease protein</fullName>
    </recommendedName>
</protein>
<comment type="subcellular location">
    <subcellularLocation>
        <location evidence="1">Cell inner membrane</location>
        <topology evidence="1">Multi-pass membrane protein</topology>
    </subcellularLocation>
    <subcellularLocation>
        <location evidence="9">Cell membrane</location>
        <topology evidence="9">Multi-pass membrane protein</topology>
    </subcellularLocation>
</comment>
<dbReference type="RefSeq" id="WP_090174455.1">
    <property type="nucleotide sequence ID" value="NZ_FMXR01000017.1"/>
</dbReference>
<evidence type="ECO:0000256" key="4">
    <source>
        <dbReference type="ARBA" id="ARBA00022475"/>
    </source>
</evidence>
<dbReference type="InterPro" id="IPR047817">
    <property type="entry name" value="ABC2_TM_bact-type"/>
</dbReference>
<keyword evidence="6 9" id="KW-0812">Transmembrane</keyword>
<feature type="transmembrane region" description="Helical" evidence="9">
    <location>
        <begin position="39"/>
        <end position="61"/>
    </location>
</feature>
<dbReference type="InterPro" id="IPR013525">
    <property type="entry name" value="ABC2_TM"/>
</dbReference>
<evidence type="ECO:0000259" key="10">
    <source>
        <dbReference type="PROSITE" id="PS51012"/>
    </source>
</evidence>
<dbReference type="STRING" id="1732.SAMN02910417_02256"/>
<evidence type="ECO:0000256" key="8">
    <source>
        <dbReference type="ARBA" id="ARBA00023136"/>
    </source>
</evidence>
<dbReference type="PANTHER" id="PTHR30413:SF8">
    <property type="entry name" value="TRANSPORT PERMEASE PROTEIN"/>
    <property type="match status" value="1"/>
</dbReference>
<dbReference type="Proteomes" id="UP000199228">
    <property type="component" value="Unassembled WGS sequence"/>
</dbReference>
<accession>A0A1G6CBB6</accession>
<proteinExistence type="inferred from homology"/>
<evidence type="ECO:0000256" key="3">
    <source>
        <dbReference type="ARBA" id="ARBA00022448"/>
    </source>
</evidence>
<evidence type="ECO:0000256" key="9">
    <source>
        <dbReference type="RuleBase" id="RU361157"/>
    </source>
</evidence>
<dbReference type="AlphaFoldDB" id="A0A1G6CBB6"/>
<organism evidence="11 12">
    <name type="scientific">Eubacterium oxidoreducens</name>
    <dbReference type="NCBI Taxonomy" id="1732"/>
    <lineage>
        <taxon>Bacteria</taxon>
        <taxon>Bacillati</taxon>
        <taxon>Bacillota</taxon>
        <taxon>Clostridia</taxon>
        <taxon>Eubacteriales</taxon>
        <taxon>Eubacteriaceae</taxon>
        <taxon>Eubacterium</taxon>
    </lineage>
</organism>
<evidence type="ECO:0000256" key="5">
    <source>
        <dbReference type="ARBA" id="ARBA00022519"/>
    </source>
</evidence>
<keyword evidence="5" id="KW-0997">Cell inner membrane</keyword>
<evidence type="ECO:0000313" key="11">
    <source>
        <dbReference type="EMBL" id="SDB30153.1"/>
    </source>
</evidence>
<keyword evidence="7 9" id="KW-1133">Transmembrane helix</keyword>
<dbReference type="OrthoDB" id="9786910at2"/>
<dbReference type="InterPro" id="IPR000412">
    <property type="entry name" value="ABC_2_transport"/>
</dbReference>
<dbReference type="GO" id="GO:0015920">
    <property type="term" value="P:lipopolysaccharide transport"/>
    <property type="evidence" value="ECO:0007669"/>
    <property type="project" value="TreeGrafter"/>
</dbReference>
<sequence>MDNTQVIEQASQGNSRKQYWYVIRELTGREIKRKYARSYLGIIWSVLNPLLTMIVLSAIFSTMFKRSIENYPVYYLTGWIIWQLFSEATRSSLTVLVDNKNLLIKTKIPRIVFVLSRCYTALVNFAFSCIAYVFIIAIFQLTPDITWLLFFVDMAFILILSIGMGALLSILYVFFADVKHLYGVFLTMLMYLSAIFYPVDSLPGWMQSVLGVNPIYIFIDFARSAIMEYEVPDPIIWIKMIVWSIVVFAIGITVFRRRQNDVMIHI</sequence>
<dbReference type="GO" id="GO:0043190">
    <property type="term" value="C:ATP-binding cassette (ABC) transporter complex"/>
    <property type="evidence" value="ECO:0007669"/>
    <property type="project" value="InterPro"/>
</dbReference>
<dbReference type="PROSITE" id="PS51012">
    <property type="entry name" value="ABC_TM2"/>
    <property type="match status" value="1"/>
</dbReference>
<feature type="transmembrane region" description="Helical" evidence="9">
    <location>
        <begin position="118"/>
        <end position="141"/>
    </location>
</feature>
<keyword evidence="4 9" id="KW-1003">Cell membrane</keyword>
<evidence type="ECO:0000256" key="7">
    <source>
        <dbReference type="ARBA" id="ARBA00022989"/>
    </source>
</evidence>
<feature type="transmembrane region" description="Helical" evidence="9">
    <location>
        <begin position="73"/>
        <end position="97"/>
    </location>
</feature>
<feature type="transmembrane region" description="Helical" evidence="9">
    <location>
        <begin position="181"/>
        <end position="199"/>
    </location>
</feature>
<evidence type="ECO:0000313" key="12">
    <source>
        <dbReference type="Proteomes" id="UP000199228"/>
    </source>
</evidence>
<feature type="transmembrane region" description="Helical" evidence="9">
    <location>
        <begin position="147"/>
        <end position="174"/>
    </location>
</feature>
<dbReference type="Pfam" id="PF01061">
    <property type="entry name" value="ABC2_membrane"/>
    <property type="match status" value="1"/>
</dbReference>